<dbReference type="RefSeq" id="WP_213245155.1">
    <property type="nucleotide sequence ID" value="NZ_CP045806.1"/>
</dbReference>
<name>A0ABX6INN7_9ACTN</name>
<proteinExistence type="predicted"/>
<dbReference type="Proteomes" id="UP001059836">
    <property type="component" value="Chromosome"/>
</dbReference>
<reference evidence="1" key="1">
    <citation type="journal article" date="2021" name="Nat. Microbiol.">
        <title>Cocultivation of an ultrasmall environmental parasitic bacterium with lytic ability against bacteria associated with wastewater foams.</title>
        <authorList>
            <person name="Batinovic S."/>
            <person name="Rose J.J.A."/>
            <person name="Ratcliffe J."/>
            <person name="Seviour R.J."/>
            <person name="Petrovski S."/>
        </authorList>
    </citation>
    <scope>NUCLEOTIDE SEQUENCE</scope>
    <source>
        <strain evidence="1">CON9</strain>
    </source>
</reference>
<organism evidence="1 2">
    <name type="scientific">Gordonia pseudamarae</name>
    <dbReference type="NCBI Taxonomy" id="2831662"/>
    <lineage>
        <taxon>Bacteria</taxon>
        <taxon>Bacillati</taxon>
        <taxon>Actinomycetota</taxon>
        <taxon>Actinomycetes</taxon>
        <taxon>Mycobacteriales</taxon>
        <taxon>Gordoniaceae</taxon>
        <taxon>Gordonia</taxon>
    </lineage>
</organism>
<dbReference type="EMBL" id="CP045809">
    <property type="protein sequence ID" value="QHN36905.1"/>
    <property type="molecule type" value="Genomic_DNA"/>
</dbReference>
<keyword evidence="2" id="KW-1185">Reference proteome</keyword>
<evidence type="ECO:0000313" key="2">
    <source>
        <dbReference type="Proteomes" id="UP001059836"/>
    </source>
</evidence>
<accession>A0ABX6INN7</accession>
<sequence>MSQVVEQFARRILDAYGDAMDSAARQMAVEALGSGEPEVAATMAVELAPVTANDVDDFLALVTKSFTGVDAVVATRSAAAARARLGLSPSHA</sequence>
<evidence type="ECO:0000313" key="1">
    <source>
        <dbReference type="EMBL" id="QHN36905.1"/>
    </source>
</evidence>
<gene>
    <name evidence="1" type="ORF">GII31_20395</name>
</gene>
<protein>
    <submittedName>
        <fullName evidence="1">Uncharacterized protein</fullName>
    </submittedName>
</protein>